<evidence type="ECO:0000313" key="3">
    <source>
        <dbReference type="Proteomes" id="UP000694251"/>
    </source>
</evidence>
<evidence type="ECO:0000256" key="1">
    <source>
        <dbReference type="SAM" id="MobiDB-lite"/>
    </source>
</evidence>
<dbReference type="Proteomes" id="UP000694251">
    <property type="component" value="Chromosome 12"/>
</dbReference>
<reference evidence="2 3" key="1">
    <citation type="submission" date="2020-12" db="EMBL/GenBank/DDBJ databases">
        <title>Concerted genomic and epigenomic changes stabilize Arabidopsis allopolyploids.</title>
        <authorList>
            <person name="Chen Z."/>
        </authorList>
    </citation>
    <scope>NUCLEOTIDE SEQUENCE [LARGE SCALE GENOMIC DNA]</scope>
    <source>
        <strain evidence="2">As9502</strain>
        <tissue evidence="2">Leaf</tissue>
    </source>
</reference>
<proteinExistence type="predicted"/>
<evidence type="ECO:0000313" key="2">
    <source>
        <dbReference type="EMBL" id="KAG7546984.1"/>
    </source>
</evidence>
<name>A0A8T1YLU8_ARASU</name>
<comment type="caution">
    <text evidence="2">The sequence shown here is derived from an EMBL/GenBank/DDBJ whole genome shotgun (WGS) entry which is preliminary data.</text>
</comment>
<accession>A0A8T1YLU8</accession>
<protein>
    <submittedName>
        <fullName evidence="2">Uncharacterized protein</fullName>
    </submittedName>
</protein>
<feature type="compositionally biased region" description="Low complexity" evidence="1">
    <location>
        <begin position="84"/>
        <end position="96"/>
    </location>
</feature>
<feature type="region of interest" description="Disordered" evidence="1">
    <location>
        <begin position="81"/>
        <end position="119"/>
    </location>
</feature>
<dbReference type="AlphaFoldDB" id="A0A8T1YLU8"/>
<dbReference type="EMBL" id="JAEFBJ010000012">
    <property type="protein sequence ID" value="KAG7546984.1"/>
    <property type="molecule type" value="Genomic_DNA"/>
</dbReference>
<feature type="compositionally biased region" description="Basic and acidic residues" evidence="1">
    <location>
        <begin position="109"/>
        <end position="119"/>
    </location>
</feature>
<organism evidence="2 3">
    <name type="scientific">Arabidopsis suecica</name>
    <name type="common">Swedish thale-cress</name>
    <name type="synonym">Cardaminopsis suecica</name>
    <dbReference type="NCBI Taxonomy" id="45249"/>
    <lineage>
        <taxon>Eukaryota</taxon>
        <taxon>Viridiplantae</taxon>
        <taxon>Streptophyta</taxon>
        <taxon>Embryophyta</taxon>
        <taxon>Tracheophyta</taxon>
        <taxon>Spermatophyta</taxon>
        <taxon>Magnoliopsida</taxon>
        <taxon>eudicotyledons</taxon>
        <taxon>Gunneridae</taxon>
        <taxon>Pentapetalae</taxon>
        <taxon>rosids</taxon>
        <taxon>malvids</taxon>
        <taxon>Brassicales</taxon>
        <taxon>Brassicaceae</taxon>
        <taxon>Camelineae</taxon>
        <taxon>Arabidopsis</taxon>
    </lineage>
</organism>
<gene>
    <name evidence="2" type="ORF">ISN44_As12g022750</name>
</gene>
<sequence>MADNALVNARANVSIVVNRFDINLVDYVEDLIEEMVDVDRLQQIHDLLENIINDLEANELLPQPPDPMDQDPELVALFDDPMDVADPVDPVADPAGPEAPAPAPDEIVIDDHDVPPGSN</sequence>
<keyword evidence="3" id="KW-1185">Reference proteome</keyword>